<keyword evidence="6" id="KW-1185">Reference proteome</keyword>
<dbReference type="Pfam" id="PF13302">
    <property type="entry name" value="Acetyltransf_3"/>
    <property type="match status" value="1"/>
</dbReference>
<dbReference type="RefSeq" id="WP_069831059.1">
    <property type="nucleotide sequence ID" value="NZ_MDJD01000049.1"/>
</dbReference>
<dbReference type="PROSITE" id="PS51186">
    <property type="entry name" value="GNAT"/>
    <property type="match status" value="1"/>
</dbReference>
<evidence type="ECO:0000256" key="2">
    <source>
        <dbReference type="ARBA" id="ARBA00023315"/>
    </source>
</evidence>
<dbReference type="PANTHER" id="PTHR43792">
    <property type="entry name" value="GNAT FAMILY, PUTATIVE (AFU_ORTHOLOGUE AFUA_3G00765)-RELATED-RELATED"/>
    <property type="match status" value="1"/>
</dbReference>
<accession>A0A1E5T469</accession>
<dbReference type="AlphaFoldDB" id="A0A1E5T469"/>
<name>A0A1E5T469_9FLAO</name>
<keyword evidence="1" id="KW-0808">Transferase</keyword>
<comment type="similarity">
    <text evidence="3">Belongs to the acetyltransferase family. RimJ subfamily.</text>
</comment>
<dbReference type="InterPro" id="IPR000182">
    <property type="entry name" value="GNAT_dom"/>
</dbReference>
<protein>
    <recommendedName>
        <fullName evidence="4">N-acetyltransferase domain-containing protein</fullName>
    </recommendedName>
</protein>
<dbReference type="Gene3D" id="3.40.630.30">
    <property type="match status" value="1"/>
</dbReference>
<evidence type="ECO:0000256" key="3">
    <source>
        <dbReference type="ARBA" id="ARBA00038502"/>
    </source>
</evidence>
<dbReference type="Proteomes" id="UP000095713">
    <property type="component" value="Unassembled WGS sequence"/>
</dbReference>
<feature type="domain" description="N-acetyltransferase" evidence="4">
    <location>
        <begin position="6"/>
        <end position="172"/>
    </location>
</feature>
<evidence type="ECO:0000259" key="4">
    <source>
        <dbReference type="PROSITE" id="PS51186"/>
    </source>
</evidence>
<sequence>MNTLNYKLERIQYISFNAFFNLIQTNKTYIQKGFSGTVKRCETKETSEKLFKEWVSEENNNNCFTFFIKDTIKNTIVGLINIKNIDYSVNKCEIGYFIAKDYAGNGLVSKFTSEIVTYCFDILHMNKIFIRIAPENIGSQKVALKNGFKQEGILREEYKGHLGKLEDVMYFGLLKGEYLKDKT</sequence>
<dbReference type="GO" id="GO:0016747">
    <property type="term" value="F:acyltransferase activity, transferring groups other than amino-acyl groups"/>
    <property type="evidence" value="ECO:0007669"/>
    <property type="project" value="InterPro"/>
</dbReference>
<dbReference type="SUPFAM" id="SSF55729">
    <property type="entry name" value="Acyl-CoA N-acyltransferases (Nat)"/>
    <property type="match status" value="1"/>
</dbReference>
<dbReference type="EMBL" id="MDJD01000049">
    <property type="protein sequence ID" value="OEK06170.1"/>
    <property type="molecule type" value="Genomic_DNA"/>
</dbReference>
<organism evidence="5 6">
    <name type="scientific">Flavivirga aquatica</name>
    <dbReference type="NCBI Taxonomy" id="1849968"/>
    <lineage>
        <taxon>Bacteria</taxon>
        <taxon>Pseudomonadati</taxon>
        <taxon>Bacteroidota</taxon>
        <taxon>Flavobacteriia</taxon>
        <taxon>Flavobacteriales</taxon>
        <taxon>Flavobacteriaceae</taxon>
        <taxon>Flavivirga</taxon>
    </lineage>
</organism>
<keyword evidence="2" id="KW-0012">Acyltransferase</keyword>
<evidence type="ECO:0000313" key="5">
    <source>
        <dbReference type="EMBL" id="OEK06170.1"/>
    </source>
</evidence>
<reference evidence="5 6" key="1">
    <citation type="submission" date="2016-05" db="EMBL/GenBank/DDBJ databases">
        <title>Draft Genome Sequence of Algibacter sp. Strain SK-16 Isolated from the Surface Water of Aburatsubo Inlet.</title>
        <authorList>
            <person name="Wong S.-K."/>
            <person name="Yoshizawa S."/>
            <person name="Nakajima Y."/>
            <person name="Ogura Y."/>
            <person name="Tetsuya H."/>
            <person name="Hamasaki K."/>
        </authorList>
    </citation>
    <scope>NUCLEOTIDE SEQUENCE [LARGE SCALE GENOMIC DNA]</scope>
    <source>
        <strain evidence="5 6">SK-16</strain>
    </source>
</reference>
<dbReference type="InterPro" id="IPR051531">
    <property type="entry name" value="N-acetyltransferase"/>
</dbReference>
<comment type="caution">
    <text evidence="5">The sequence shown here is derived from an EMBL/GenBank/DDBJ whole genome shotgun (WGS) entry which is preliminary data.</text>
</comment>
<gene>
    <name evidence="5" type="ORF">A8C32_19275</name>
</gene>
<evidence type="ECO:0000256" key="1">
    <source>
        <dbReference type="ARBA" id="ARBA00022679"/>
    </source>
</evidence>
<dbReference type="PANTHER" id="PTHR43792:SF8">
    <property type="entry name" value="[RIBOSOMAL PROTEIN US5]-ALANINE N-ACETYLTRANSFERASE"/>
    <property type="match status" value="1"/>
</dbReference>
<dbReference type="InterPro" id="IPR016181">
    <property type="entry name" value="Acyl_CoA_acyltransferase"/>
</dbReference>
<evidence type="ECO:0000313" key="6">
    <source>
        <dbReference type="Proteomes" id="UP000095713"/>
    </source>
</evidence>
<proteinExistence type="inferred from homology"/>
<dbReference type="STRING" id="1849968.A8C32_19275"/>